<evidence type="ECO:0000313" key="3">
    <source>
        <dbReference type="Proteomes" id="UP000050761"/>
    </source>
</evidence>
<sequence length="101" mass="11540">MHLIAPATSVDCERLFSMAGILYGNKRRGRLRGETARLLLMIKAHHFEKDSSSSSSWSDEKWLRYGRYYDSDSSSESSDTDYDSTDEENSYEENSDAPTLD</sequence>
<dbReference type="EMBL" id="UZAH01026523">
    <property type="protein sequence ID" value="VDO81935.1"/>
    <property type="molecule type" value="Genomic_DNA"/>
</dbReference>
<accession>A0A183FPX6</accession>
<dbReference type="InterPro" id="IPR012337">
    <property type="entry name" value="RNaseH-like_sf"/>
</dbReference>
<reference evidence="4" key="2">
    <citation type="submission" date="2019-09" db="UniProtKB">
        <authorList>
            <consortium name="WormBaseParasite"/>
        </authorList>
    </citation>
    <scope>IDENTIFICATION</scope>
</reference>
<reference evidence="2 3" key="1">
    <citation type="submission" date="2018-11" db="EMBL/GenBank/DDBJ databases">
        <authorList>
            <consortium name="Pathogen Informatics"/>
        </authorList>
    </citation>
    <scope>NUCLEOTIDE SEQUENCE [LARGE SCALE GENOMIC DNA]</scope>
</reference>
<accession>A0A3P8CAT5</accession>
<evidence type="ECO:0000313" key="4">
    <source>
        <dbReference type="WBParaSite" id="HPBE_0000972001-mRNA-1"/>
    </source>
</evidence>
<name>A0A183FPX6_HELPZ</name>
<dbReference type="Proteomes" id="UP000050761">
    <property type="component" value="Unassembled WGS sequence"/>
</dbReference>
<gene>
    <name evidence="2" type="ORF">HPBE_LOCUS9721</name>
</gene>
<dbReference type="OrthoDB" id="5869280at2759"/>
<dbReference type="WBParaSite" id="HPBE_0000972001-mRNA-1">
    <property type="protein sequence ID" value="HPBE_0000972001-mRNA-1"/>
    <property type="gene ID" value="HPBE_0000972001"/>
</dbReference>
<dbReference type="SUPFAM" id="SSF53098">
    <property type="entry name" value="Ribonuclease H-like"/>
    <property type="match status" value="1"/>
</dbReference>
<feature type="compositionally biased region" description="Acidic residues" evidence="1">
    <location>
        <begin position="78"/>
        <end position="95"/>
    </location>
</feature>
<feature type="region of interest" description="Disordered" evidence="1">
    <location>
        <begin position="69"/>
        <end position="101"/>
    </location>
</feature>
<organism evidence="3 4">
    <name type="scientific">Heligmosomoides polygyrus</name>
    <name type="common">Parasitic roundworm</name>
    <dbReference type="NCBI Taxonomy" id="6339"/>
    <lineage>
        <taxon>Eukaryota</taxon>
        <taxon>Metazoa</taxon>
        <taxon>Ecdysozoa</taxon>
        <taxon>Nematoda</taxon>
        <taxon>Chromadorea</taxon>
        <taxon>Rhabditida</taxon>
        <taxon>Rhabditina</taxon>
        <taxon>Rhabditomorpha</taxon>
        <taxon>Strongyloidea</taxon>
        <taxon>Heligmosomidae</taxon>
        <taxon>Heligmosomoides</taxon>
    </lineage>
</organism>
<evidence type="ECO:0000256" key="1">
    <source>
        <dbReference type="SAM" id="MobiDB-lite"/>
    </source>
</evidence>
<protein>
    <submittedName>
        <fullName evidence="4">Dimer_Tnp_hAT domain-containing protein</fullName>
    </submittedName>
</protein>
<proteinExistence type="predicted"/>
<evidence type="ECO:0000313" key="2">
    <source>
        <dbReference type="EMBL" id="VDO81935.1"/>
    </source>
</evidence>
<keyword evidence="3" id="KW-1185">Reference proteome</keyword>
<dbReference type="AlphaFoldDB" id="A0A183FPX6"/>